<organism evidence="2 3">
    <name type="scientific">Argiope bruennichi</name>
    <name type="common">Wasp spider</name>
    <name type="synonym">Aranea bruennichi</name>
    <dbReference type="NCBI Taxonomy" id="94029"/>
    <lineage>
        <taxon>Eukaryota</taxon>
        <taxon>Metazoa</taxon>
        <taxon>Ecdysozoa</taxon>
        <taxon>Arthropoda</taxon>
        <taxon>Chelicerata</taxon>
        <taxon>Arachnida</taxon>
        <taxon>Araneae</taxon>
        <taxon>Araneomorphae</taxon>
        <taxon>Entelegynae</taxon>
        <taxon>Araneoidea</taxon>
        <taxon>Araneidae</taxon>
        <taxon>Argiope</taxon>
    </lineage>
</organism>
<dbReference type="PROSITE" id="PS50097">
    <property type="entry name" value="BTB"/>
    <property type="match status" value="1"/>
</dbReference>
<dbReference type="EMBL" id="JABXBU010002228">
    <property type="protein sequence ID" value="KAF8770451.1"/>
    <property type="molecule type" value="Genomic_DNA"/>
</dbReference>
<gene>
    <name evidence="2" type="ORF">HNY73_017978</name>
</gene>
<dbReference type="Pfam" id="PF00651">
    <property type="entry name" value="BTB"/>
    <property type="match status" value="1"/>
</dbReference>
<evidence type="ECO:0000313" key="2">
    <source>
        <dbReference type="EMBL" id="KAF8770451.1"/>
    </source>
</evidence>
<evidence type="ECO:0000259" key="1">
    <source>
        <dbReference type="PROSITE" id="PS50097"/>
    </source>
</evidence>
<dbReference type="SUPFAM" id="SSF54695">
    <property type="entry name" value="POZ domain"/>
    <property type="match status" value="1"/>
</dbReference>
<comment type="caution">
    <text evidence="2">The sequence shown here is derived from an EMBL/GenBank/DDBJ whole genome shotgun (WGS) entry which is preliminary data.</text>
</comment>
<dbReference type="SMART" id="SM00225">
    <property type="entry name" value="BTB"/>
    <property type="match status" value="1"/>
</dbReference>
<dbReference type="Proteomes" id="UP000807504">
    <property type="component" value="Unassembled WGS sequence"/>
</dbReference>
<sequence>MPNRTEPTPAMNSEYLNSLKADLKQYSGASSKEIVNLRVGEETECASKTILCLRSPVFAKMFENDMKELKHNTVTITDIKMTVLRVLVSFLYSGLLPDLDFDFSCHLYYAADKYDIKDLQLACITLLVSKASLENLFQLLKLSLSHNDELLKSVAMTLMNPKPKESLMLMPKLGKLMHEDPKCFGSCYTL</sequence>
<dbReference type="AlphaFoldDB" id="A0A8T0ECB0"/>
<accession>A0A8T0ECB0</accession>
<protein>
    <submittedName>
        <fullName evidence="2">Speckle-type POZ protein like</fullName>
    </submittedName>
</protein>
<reference evidence="2" key="1">
    <citation type="journal article" date="2020" name="bioRxiv">
        <title>Chromosome-level reference genome of the European wasp spider Argiope bruennichi: a resource for studies on range expansion and evolutionary adaptation.</title>
        <authorList>
            <person name="Sheffer M.M."/>
            <person name="Hoppe A."/>
            <person name="Krehenwinkel H."/>
            <person name="Uhl G."/>
            <person name="Kuss A.W."/>
            <person name="Jensen L."/>
            <person name="Jensen C."/>
            <person name="Gillespie R.G."/>
            <person name="Hoff K.J."/>
            <person name="Prost S."/>
        </authorList>
    </citation>
    <scope>NUCLEOTIDE SEQUENCE</scope>
</reference>
<evidence type="ECO:0000313" key="3">
    <source>
        <dbReference type="Proteomes" id="UP000807504"/>
    </source>
</evidence>
<reference evidence="2" key="2">
    <citation type="submission" date="2020-06" db="EMBL/GenBank/DDBJ databases">
        <authorList>
            <person name="Sheffer M."/>
        </authorList>
    </citation>
    <scope>NUCLEOTIDE SEQUENCE</scope>
</reference>
<dbReference type="InterPro" id="IPR000210">
    <property type="entry name" value="BTB/POZ_dom"/>
</dbReference>
<feature type="domain" description="BTB" evidence="1">
    <location>
        <begin position="33"/>
        <end position="94"/>
    </location>
</feature>
<proteinExistence type="predicted"/>
<dbReference type="Gene3D" id="3.30.710.10">
    <property type="entry name" value="Potassium Channel Kv1.1, Chain A"/>
    <property type="match status" value="1"/>
</dbReference>
<name>A0A8T0ECB0_ARGBR</name>
<dbReference type="InterPro" id="IPR011333">
    <property type="entry name" value="SKP1/BTB/POZ_sf"/>
</dbReference>
<keyword evidence="3" id="KW-1185">Reference proteome</keyword>
<dbReference type="PANTHER" id="PTHR24413">
    <property type="entry name" value="SPECKLE-TYPE POZ PROTEIN"/>
    <property type="match status" value="1"/>
</dbReference>